<dbReference type="EMBL" id="KI679247">
    <property type="protein sequence ID" value="ETL94978.1"/>
    <property type="molecule type" value="Genomic_DNA"/>
</dbReference>
<feature type="compositionally biased region" description="Basic and acidic residues" evidence="1">
    <location>
        <begin position="34"/>
        <end position="43"/>
    </location>
</feature>
<dbReference type="PROSITE" id="PS51257">
    <property type="entry name" value="PROKAR_LIPOPROTEIN"/>
    <property type="match status" value="1"/>
</dbReference>
<protein>
    <submittedName>
        <fullName evidence="2">Uncharacterized protein</fullName>
    </submittedName>
</protein>
<accession>W2LBY4</accession>
<feature type="region of interest" description="Disordered" evidence="1">
    <location>
        <begin position="33"/>
        <end position="60"/>
    </location>
</feature>
<dbReference type="Proteomes" id="UP000054423">
    <property type="component" value="Unassembled WGS sequence"/>
</dbReference>
<feature type="compositionally biased region" description="Low complexity" evidence="1">
    <location>
        <begin position="80"/>
        <end position="92"/>
    </location>
</feature>
<feature type="compositionally biased region" description="Low complexity" evidence="1">
    <location>
        <begin position="44"/>
        <end position="58"/>
    </location>
</feature>
<feature type="region of interest" description="Disordered" evidence="1">
    <location>
        <begin position="76"/>
        <end position="105"/>
    </location>
</feature>
<proteinExistence type="predicted"/>
<reference evidence="2" key="1">
    <citation type="submission" date="2013-11" db="EMBL/GenBank/DDBJ databases">
        <title>The Genome Sequence of Phytophthora parasitica CHvinca01.</title>
        <authorList>
            <consortium name="The Broad Institute Genomics Platform"/>
            <person name="Russ C."/>
            <person name="Tyler B."/>
            <person name="Panabieres F."/>
            <person name="Shan W."/>
            <person name="Tripathy S."/>
            <person name="Grunwald N."/>
            <person name="Machado M."/>
            <person name="Johnson C.S."/>
            <person name="Arredondo F."/>
            <person name="Hong C."/>
            <person name="Coffey M."/>
            <person name="Young S.K."/>
            <person name="Zeng Q."/>
            <person name="Gargeya S."/>
            <person name="Fitzgerald M."/>
            <person name="Abouelleil A."/>
            <person name="Alvarado L."/>
            <person name="Chapman S.B."/>
            <person name="Gainer-Dewar J."/>
            <person name="Goldberg J."/>
            <person name="Griggs A."/>
            <person name="Gujja S."/>
            <person name="Hansen M."/>
            <person name="Howarth C."/>
            <person name="Imamovic A."/>
            <person name="Ireland A."/>
            <person name="Larimer J."/>
            <person name="McCowan C."/>
            <person name="Murphy C."/>
            <person name="Pearson M."/>
            <person name="Poon T.W."/>
            <person name="Priest M."/>
            <person name="Roberts A."/>
            <person name="Saif S."/>
            <person name="Shea T."/>
            <person name="Sykes S."/>
            <person name="Wortman J."/>
            <person name="Nusbaum C."/>
            <person name="Birren B."/>
        </authorList>
    </citation>
    <scope>NUCLEOTIDE SEQUENCE [LARGE SCALE GENOMIC DNA]</scope>
    <source>
        <strain evidence="2">CHvinca01</strain>
    </source>
</reference>
<evidence type="ECO:0000256" key="1">
    <source>
        <dbReference type="SAM" id="MobiDB-lite"/>
    </source>
</evidence>
<dbReference type="AlphaFoldDB" id="W2LBY4"/>
<name>W2LBY4_PHYNI</name>
<sequence>MMIHRTLKRYQHPKMRMMFTTMMMWLACRPHHRTALDPSHDSQEPGSESSTLSSSNPSMRVSLLSSTAVASRLPEFTNMSPSLSPPSSFTTPSFPPVAQVTQAPSASMEVSTSVLPQVTVFFVYKEIE</sequence>
<evidence type="ECO:0000313" key="2">
    <source>
        <dbReference type="EMBL" id="ETL94978.1"/>
    </source>
</evidence>
<gene>
    <name evidence="2" type="ORF">L917_07148</name>
</gene>
<organism evidence="2">
    <name type="scientific">Phytophthora nicotianae</name>
    <name type="common">Potato buckeye rot agent</name>
    <name type="synonym">Phytophthora parasitica</name>
    <dbReference type="NCBI Taxonomy" id="4792"/>
    <lineage>
        <taxon>Eukaryota</taxon>
        <taxon>Sar</taxon>
        <taxon>Stramenopiles</taxon>
        <taxon>Oomycota</taxon>
        <taxon>Peronosporomycetes</taxon>
        <taxon>Peronosporales</taxon>
        <taxon>Peronosporaceae</taxon>
        <taxon>Phytophthora</taxon>
    </lineage>
</organism>